<dbReference type="InterPro" id="IPR057247">
    <property type="entry name" value="CARBOXYPEPT_ZN_2"/>
</dbReference>
<evidence type="ECO:0000256" key="7">
    <source>
        <dbReference type="ARBA" id="ARBA00023049"/>
    </source>
</evidence>
<gene>
    <name evidence="12" type="ORF">DL762_010436</name>
</gene>
<evidence type="ECO:0000256" key="5">
    <source>
        <dbReference type="ARBA" id="ARBA00022801"/>
    </source>
</evidence>
<name>A0ABY0GPZ8_9PEZI</name>
<feature type="compositionally biased region" description="Low complexity" evidence="9">
    <location>
        <begin position="266"/>
        <end position="276"/>
    </location>
</feature>
<dbReference type="PANTHER" id="PTHR11705:SF143">
    <property type="entry name" value="SLL0236 PROTEIN"/>
    <property type="match status" value="1"/>
</dbReference>
<comment type="similarity">
    <text evidence="2 8">Belongs to the peptidase M14 family.</text>
</comment>
<proteinExistence type="inferred from homology"/>
<keyword evidence="6" id="KW-0862">Zinc</keyword>
<sequence>MKFLRTLLLVVPLAGAVILDRQGKVSYDGYKIFRVAPEFADAVEAELEDLSGMHLMRTAQHFDVAIPPESIESFQLLNVSSELVCDDVGASIALEGELAPYESPIQALDAAAAAVPDPSWFRAYHSYNDHLTFLSDLQKAFPSNSEIFRAGTSFEGRAITGIHLWGSGGKGSKPAITFHGTVHAREWITTMVNEYILWQLVVGYGNDTTVKAYLDSYDFYILPVVNPDGFVYSQTTNRLWRKNRQTRSGISAVGTDINRNWPYQWSGPGSSTSPSEETYRGQSPGDTPENLGLRTHVDNVAKAQGLKLYIDWHSFSQLILLPYGYSCSARAANINEQMTLARGVASAIARPYGTRFVYGPTCSTIYETNGGSNDYVQDVSKAEFAWAFELRDTGRHGFALPPEQIIPSGFEAWEGIRNLLNNF</sequence>
<keyword evidence="7" id="KW-0482">Metalloprotease</keyword>
<accession>A0ABY0GPZ8</accession>
<dbReference type="EMBL" id="QJNS01000753">
    <property type="protein sequence ID" value="RYO73598.1"/>
    <property type="molecule type" value="Genomic_DNA"/>
</dbReference>
<keyword evidence="5" id="KW-0378">Hydrolase</keyword>
<organism evidence="12 13">
    <name type="scientific">Monosporascus cannonballus</name>
    <dbReference type="NCBI Taxonomy" id="155416"/>
    <lineage>
        <taxon>Eukaryota</taxon>
        <taxon>Fungi</taxon>
        <taxon>Dikarya</taxon>
        <taxon>Ascomycota</taxon>
        <taxon>Pezizomycotina</taxon>
        <taxon>Sordariomycetes</taxon>
        <taxon>Xylariomycetidae</taxon>
        <taxon>Xylariales</taxon>
        <taxon>Xylariales incertae sedis</taxon>
        <taxon>Monosporascus</taxon>
    </lineage>
</organism>
<feature type="signal peptide" evidence="10">
    <location>
        <begin position="1"/>
        <end position="16"/>
    </location>
</feature>
<dbReference type="SMART" id="SM00631">
    <property type="entry name" value="Zn_pept"/>
    <property type="match status" value="1"/>
</dbReference>
<feature type="domain" description="Peptidase M14" evidence="11">
    <location>
        <begin position="123"/>
        <end position="423"/>
    </location>
</feature>
<dbReference type="SUPFAM" id="SSF54897">
    <property type="entry name" value="Protease propeptides/inhibitors"/>
    <property type="match status" value="1"/>
</dbReference>
<keyword evidence="13" id="KW-1185">Reference proteome</keyword>
<keyword evidence="4" id="KW-0479">Metal-binding</keyword>
<evidence type="ECO:0000313" key="12">
    <source>
        <dbReference type="EMBL" id="RYO73598.1"/>
    </source>
</evidence>
<evidence type="ECO:0000256" key="8">
    <source>
        <dbReference type="PROSITE-ProRule" id="PRU01379"/>
    </source>
</evidence>
<dbReference type="InterPro" id="IPR057246">
    <property type="entry name" value="CARBOXYPEPT_ZN_1"/>
</dbReference>
<dbReference type="PROSITE" id="PS00133">
    <property type="entry name" value="CARBOXYPEPT_ZN_2"/>
    <property type="match status" value="1"/>
</dbReference>
<dbReference type="CDD" id="cd03860">
    <property type="entry name" value="M14_CP_A-B_like"/>
    <property type="match status" value="1"/>
</dbReference>
<comment type="caution">
    <text evidence="12">The sequence shown here is derived from an EMBL/GenBank/DDBJ whole genome shotgun (WGS) entry which is preliminary data.</text>
</comment>
<evidence type="ECO:0000259" key="11">
    <source>
        <dbReference type="PROSITE" id="PS52035"/>
    </source>
</evidence>
<evidence type="ECO:0000256" key="3">
    <source>
        <dbReference type="ARBA" id="ARBA00022670"/>
    </source>
</evidence>
<dbReference type="PROSITE" id="PS52035">
    <property type="entry name" value="PEPTIDASE_M14"/>
    <property type="match status" value="1"/>
</dbReference>
<evidence type="ECO:0000256" key="10">
    <source>
        <dbReference type="SAM" id="SignalP"/>
    </source>
</evidence>
<comment type="cofactor">
    <cofactor evidence="1">
        <name>Zn(2+)</name>
        <dbReference type="ChEBI" id="CHEBI:29105"/>
    </cofactor>
</comment>
<evidence type="ECO:0000256" key="1">
    <source>
        <dbReference type="ARBA" id="ARBA00001947"/>
    </source>
</evidence>
<evidence type="ECO:0000313" key="13">
    <source>
        <dbReference type="Proteomes" id="UP000294003"/>
    </source>
</evidence>
<feature type="region of interest" description="Disordered" evidence="9">
    <location>
        <begin position="261"/>
        <end position="291"/>
    </location>
</feature>
<dbReference type="SUPFAM" id="SSF53187">
    <property type="entry name" value="Zn-dependent exopeptidases"/>
    <property type="match status" value="1"/>
</dbReference>
<evidence type="ECO:0000256" key="6">
    <source>
        <dbReference type="ARBA" id="ARBA00022833"/>
    </source>
</evidence>
<evidence type="ECO:0000256" key="9">
    <source>
        <dbReference type="SAM" id="MobiDB-lite"/>
    </source>
</evidence>
<dbReference type="Pfam" id="PF00246">
    <property type="entry name" value="Peptidase_M14"/>
    <property type="match status" value="1"/>
</dbReference>
<keyword evidence="10" id="KW-0732">Signal</keyword>
<feature type="chain" id="PRO_5047546691" description="Peptidase M14 domain-containing protein" evidence="10">
    <location>
        <begin position="17"/>
        <end position="423"/>
    </location>
</feature>
<dbReference type="Proteomes" id="UP000294003">
    <property type="component" value="Unassembled WGS sequence"/>
</dbReference>
<feature type="active site" description="Proton donor/acceptor" evidence="8">
    <location>
        <position position="389"/>
    </location>
</feature>
<keyword evidence="3" id="KW-0645">Protease</keyword>
<dbReference type="PROSITE" id="PS00132">
    <property type="entry name" value="CARBOXYPEPT_ZN_1"/>
    <property type="match status" value="1"/>
</dbReference>
<evidence type="ECO:0000256" key="2">
    <source>
        <dbReference type="ARBA" id="ARBA00005988"/>
    </source>
</evidence>
<evidence type="ECO:0000256" key="4">
    <source>
        <dbReference type="ARBA" id="ARBA00022723"/>
    </source>
</evidence>
<dbReference type="Gene3D" id="3.40.630.10">
    <property type="entry name" value="Zn peptidases"/>
    <property type="match status" value="1"/>
</dbReference>
<protein>
    <recommendedName>
        <fullName evidence="11">Peptidase M14 domain-containing protein</fullName>
    </recommendedName>
</protein>
<dbReference type="InterPro" id="IPR000834">
    <property type="entry name" value="Peptidase_M14"/>
</dbReference>
<dbReference type="PANTHER" id="PTHR11705">
    <property type="entry name" value="PROTEASE FAMILY M14 CARBOXYPEPTIDASE A,B"/>
    <property type="match status" value="1"/>
</dbReference>
<reference evidence="12 13" key="1">
    <citation type="submission" date="2018-06" db="EMBL/GenBank/DDBJ databases">
        <title>Complete Genomes of Monosporascus.</title>
        <authorList>
            <person name="Robinson A.J."/>
            <person name="Natvig D.O."/>
        </authorList>
    </citation>
    <scope>NUCLEOTIDE SEQUENCE [LARGE SCALE GENOMIC DNA]</scope>
    <source>
        <strain evidence="12 13">CBS 609.92</strain>
    </source>
</reference>
<dbReference type="PRINTS" id="PR00765">
    <property type="entry name" value="CRBOXYPTASEA"/>
</dbReference>